<dbReference type="PANTHER" id="PTHR30160:SF1">
    <property type="entry name" value="LIPOPOLYSACCHARIDE 1,2-N-ACETYLGLUCOSAMINETRANSFERASE-RELATED"/>
    <property type="match status" value="1"/>
</dbReference>
<accession>A0A6S7F409</accession>
<proteinExistence type="predicted"/>
<evidence type="ECO:0000256" key="2">
    <source>
        <dbReference type="ARBA" id="ARBA00022679"/>
    </source>
</evidence>
<evidence type="ECO:0000313" key="3">
    <source>
        <dbReference type="EMBL" id="CAB3933986.1"/>
    </source>
</evidence>
<keyword evidence="1" id="KW-0328">Glycosyltransferase</keyword>
<dbReference type="CDD" id="cd03789">
    <property type="entry name" value="GT9_LPS_heptosyltransferase"/>
    <property type="match status" value="1"/>
</dbReference>
<sequence>MTPLLDTAHPPASIAVFRALQLGDLLCVVPALRALRRAFPRAHIALVGLAGAREFRERFNAYVDELISFPGIPEFPEQPARPRELPAFYQRMHRRRFDVALQVHGSGGQSNAVVAGLGAARWGGFVPDAADEVPGLRMAWPDGLPEPRRYLSLLHHLGVEANDARLEFPCTEADRHAAEDLLREHGLDPGRLVLMHVGARLASRRWPLSRYAEVAARLGGLGWQVALTGTTAEREMTAQLRRMAGVALADLCGETSLGSLAALVGRCRLLVCNDTGISHVAAAVGAPSVVIACGSDAGRWAPLDRERHIVLAADAPCRPCAYESCPIGHPCALAVTAPQVLEQAERQLRRTAP</sequence>
<dbReference type="GO" id="GO:0009244">
    <property type="term" value="P:lipopolysaccharide core region biosynthetic process"/>
    <property type="evidence" value="ECO:0007669"/>
    <property type="project" value="TreeGrafter"/>
</dbReference>
<dbReference type="InterPro" id="IPR051199">
    <property type="entry name" value="LPS_LOS_Heptosyltrfase"/>
</dbReference>
<dbReference type="RefSeq" id="WP_175201399.1">
    <property type="nucleotide sequence ID" value="NZ_CADILH010000005.1"/>
</dbReference>
<dbReference type="AlphaFoldDB" id="A0A6S7F409"/>
<dbReference type="Gene3D" id="3.40.50.2000">
    <property type="entry name" value="Glycogen Phosphorylase B"/>
    <property type="match status" value="2"/>
</dbReference>
<dbReference type="InterPro" id="IPR002201">
    <property type="entry name" value="Glyco_trans_9"/>
</dbReference>
<protein>
    <recommendedName>
        <fullName evidence="5">ADP-heptose--LPS heptosyltransferase 2</fullName>
    </recommendedName>
</protein>
<dbReference type="PANTHER" id="PTHR30160">
    <property type="entry name" value="TETRAACYLDISACCHARIDE 4'-KINASE-RELATED"/>
    <property type="match status" value="1"/>
</dbReference>
<dbReference type="GO" id="GO:0008713">
    <property type="term" value="F:ADP-heptose-lipopolysaccharide heptosyltransferase activity"/>
    <property type="evidence" value="ECO:0007669"/>
    <property type="project" value="TreeGrafter"/>
</dbReference>
<gene>
    <name evidence="3" type="ORF">LMG6000_03515</name>
</gene>
<evidence type="ECO:0000256" key="1">
    <source>
        <dbReference type="ARBA" id="ARBA00022676"/>
    </source>
</evidence>
<name>A0A6S7F409_9BURK</name>
<dbReference type="SUPFAM" id="SSF53756">
    <property type="entry name" value="UDP-Glycosyltransferase/glycogen phosphorylase"/>
    <property type="match status" value="1"/>
</dbReference>
<dbReference type="EMBL" id="CADILH010000005">
    <property type="protein sequence ID" value="CAB3933986.1"/>
    <property type="molecule type" value="Genomic_DNA"/>
</dbReference>
<dbReference type="Pfam" id="PF01075">
    <property type="entry name" value="Glyco_transf_9"/>
    <property type="match status" value="1"/>
</dbReference>
<dbReference type="GO" id="GO:0005829">
    <property type="term" value="C:cytosol"/>
    <property type="evidence" value="ECO:0007669"/>
    <property type="project" value="TreeGrafter"/>
</dbReference>
<keyword evidence="2" id="KW-0808">Transferase</keyword>
<reference evidence="3 4" key="1">
    <citation type="submission" date="2020-04" db="EMBL/GenBank/DDBJ databases">
        <authorList>
            <person name="De Canck E."/>
        </authorList>
    </citation>
    <scope>NUCLEOTIDE SEQUENCE [LARGE SCALE GENOMIC DNA]</scope>
    <source>
        <strain evidence="3 4">LMG 6000</strain>
    </source>
</reference>
<dbReference type="Proteomes" id="UP000494183">
    <property type="component" value="Unassembled WGS sequence"/>
</dbReference>
<keyword evidence="4" id="KW-1185">Reference proteome</keyword>
<organism evidence="3 4">
    <name type="scientific">Achromobacter insolitus</name>
    <dbReference type="NCBI Taxonomy" id="217204"/>
    <lineage>
        <taxon>Bacteria</taxon>
        <taxon>Pseudomonadati</taxon>
        <taxon>Pseudomonadota</taxon>
        <taxon>Betaproteobacteria</taxon>
        <taxon>Burkholderiales</taxon>
        <taxon>Alcaligenaceae</taxon>
        <taxon>Achromobacter</taxon>
    </lineage>
</organism>
<evidence type="ECO:0000313" key="4">
    <source>
        <dbReference type="Proteomes" id="UP000494183"/>
    </source>
</evidence>
<evidence type="ECO:0008006" key="5">
    <source>
        <dbReference type="Google" id="ProtNLM"/>
    </source>
</evidence>